<feature type="signal peptide" evidence="1">
    <location>
        <begin position="1"/>
        <end position="23"/>
    </location>
</feature>
<dbReference type="EMBL" id="NEDP02005564">
    <property type="protein sequence ID" value="OWF38532.1"/>
    <property type="molecule type" value="Genomic_DNA"/>
</dbReference>
<protein>
    <submittedName>
        <fullName evidence="2">Uncharacterized protein</fullName>
    </submittedName>
</protein>
<evidence type="ECO:0000313" key="3">
    <source>
        <dbReference type="Proteomes" id="UP000242188"/>
    </source>
</evidence>
<dbReference type="Proteomes" id="UP000242188">
    <property type="component" value="Unassembled WGS sequence"/>
</dbReference>
<reference evidence="2 3" key="1">
    <citation type="journal article" date="2017" name="Nat. Ecol. Evol.">
        <title>Scallop genome provides insights into evolution of bilaterian karyotype and development.</title>
        <authorList>
            <person name="Wang S."/>
            <person name="Zhang J."/>
            <person name="Jiao W."/>
            <person name="Li J."/>
            <person name="Xun X."/>
            <person name="Sun Y."/>
            <person name="Guo X."/>
            <person name="Huan P."/>
            <person name="Dong B."/>
            <person name="Zhang L."/>
            <person name="Hu X."/>
            <person name="Sun X."/>
            <person name="Wang J."/>
            <person name="Zhao C."/>
            <person name="Wang Y."/>
            <person name="Wang D."/>
            <person name="Huang X."/>
            <person name="Wang R."/>
            <person name="Lv J."/>
            <person name="Li Y."/>
            <person name="Zhang Z."/>
            <person name="Liu B."/>
            <person name="Lu W."/>
            <person name="Hui Y."/>
            <person name="Liang J."/>
            <person name="Zhou Z."/>
            <person name="Hou R."/>
            <person name="Li X."/>
            <person name="Liu Y."/>
            <person name="Li H."/>
            <person name="Ning X."/>
            <person name="Lin Y."/>
            <person name="Zhao L."/>
            <person name="Xing Q."/>
            <person name="Dou J."/>
            <person name="Li Y."/>
            <person name="Mao J."/>
            <person name="Guo H."/>
            <person name="Dou H."/>
            <person name="Li T."/>
            <person name="Mu C."/>
            <person name="Jiang W."/>
            <person name="Fu Q."/>
            <person name="Fu X."/>
            <person name="Miao Y."/>
            <person name="Liu J."/>
            <person name="Yu Q."/>
            <person name="Li R."/>
            <person name="Liao H."/>
            <person name="Li X."/>
            <person name="Kong Y."/>
            <person name="Jiang Z."/>
            <person name="Chourrout D."/>
            <person name="Li R."/>
            <person name="Bao Z."/>
        </authorList>
    </citation>
    <scope>NUCLEOTIDE SEQUENCE [LARGE SCALE GENOMIC DNA]</scope>
    <source>
        <strain evidence="2 3">PY_sf001</strain>
    </source>
</reference>
<dbReference type="OrthoDB" id="6105033at2759"/>
<keyword evidence="1" id="KW-0732">Signal</keyword>
<feature type="chain" id="PRO_5012577895" evidence="1">
    <location>
        <begin position="24"/>
        <end position="170"/>
    </location>
</feature>
<keyword evidence="3" id="KW-1185">Reference proteome</keyword>
<evidence type="ECO:0000313" key="2">
    <source>
        <dbReference type="EMBL" id="OWF38532.1"/>
    </source>
</evidence>
<dbReference type="AlphaFoldDB" id="A0A210PPY4"/>
<name>A0A210PPY4_MIZYE</name>
<sequence>MDTYGFVIYTLCVFLFALSLCLSDILETVAEEEDTDVPDHSFPPWTMVYNKNVTCGKIKPGLKFPSQTWTCADARVDGYHLAYSLYADVGVDRKCVETRGMDELAEVCLAMMRAMDVNKPLWAALVTNATCGYHDGMRGFLKKITDGFVWVDMQAGHGALYTFRCMADKS</sequence>
<comment type="caution">
    <text evidence="2">The sequence shown here is derived from an EMBL/GenBank/DDBJ whole genome shotgun (WGS) entry which is preliminary data.</text>
</comment>
<organism evidence="2 3">
    <name type="scientific">Mizuhopecten yessoensis</name>
    <name type="common">Japanese scallop</name>
    <name type="synonym">Patinopecten yessoensis</name>
    <dbReference type="NCBI Taxonomy" id="6573"/>
    <lineage>
        <taxon>Eukaryota</taxon>
        <taxon>Metazoa</taxon>
        <taxon>Spiralia</taxon>
        <taxon>Lophotrochozoa</taxon>
        <taxon>Mollusca</taxon>
        <taxon>Bivalvia</taxon>
        <taxon>Autobranchia</taxon>
        <taxon>Pteriomorphia</taxon>
        <taxon>Pectinida</taxon>
        <taxon>Pectinoidea</taxon>
        <taxon>Pectinidae</taxon>
        <taxon>Mizuhopecten</taxon>
    </lineage>
</organism>
<evidence type="ECO:0000256" key="1">
    <source>
        <dbReference type="SAM" id="SignalP"/>
    </source>
</evidence>
<gene>
    <name evidence="2" type="ORF">KP79_PYT23990</name>
</gene>
<proteinExistence type="predicted"/>
<accession>A0A210PPY4</accession>